<proteinExistence type="predicted"/>
<accession>A0ABD0LE15</accession>
<organism evidence="1 2">
    <name type="scientific">Batillaria attramentaria</name>
    <dbReference type="NCBI Taxonomy" id="370345"/>
    <lineage>
        <taxon>Eukaryota</taxon>
        <taxon>Metazoa</taxon>
        <taxon>Spiralia</taxon>
        <taxon>Lophotrochozoa</taxon>
        <taxon>Mollusca</taxon>
        <taxon>Gastropoda</taxon>
        <taxon>Caenogastropoda</taxon>
        <taxon>Sorbeoconcha</taxon>
        <taxon>Cerithioidea</taxon>
        <taxon>Batillariidae</taxon>
        <taxon>Batillaria</taxon>
    </lineage>
</organism>
<evidence type="ECO:0000313" key="1">
    <source>
        <dbReference type="EMBL" id="KAK7497663.1"/>
    </source>
</evidence>
<evidence type="ECO:0000313" key="2">
    <source>
        <dbReference type="Proteomes" id="UP001519460"/>
    </source>
</evidence>
<dbReference type="Proteomes" id="UP001519460">
    <property type="component" value="Unassembled WGS sequence"/>
</dbReference>
<feature type="non-terminal residue" evidence="1">
    <location>
        <position position="63"/>
    </location>
</feature>
<gene>
    <name evidence="1" type="ORF">BaRGS_00011058</name>
</gene>
<keyword evidence="2" id="KW-1185">Reference proteome</keyword>
<dbReference type="EMBL" id="JACVVK020000056">
    <property type="protein sequence ID" value="KAK7497663.1"/>
    <property type="molecule type" value="Genomic_DNA"/>
</dbReference>
<protein>
    <submittedName>
        <fullName evidence="1">Uncharacterized protein</fullName>
    </submittedName>
</protein>
<reference evidence="1 2" key="1">
    <citation type="journal article" date="2023" name="Sci. Data">
        <title>Genome assembly of the Korean intertidal mud-creeper Batillaria attramentaria.</title>
        <authorList>
            <person name="Patra A.K."/>
            <person name="Ho P.T."/>
            <person name="Jun S."/>
            <person name="Lee S.J."/>
            <person name="Kim Y."/>
            <person name="Won Y.J."/>
        </authorList>
    </citation>
    <scope>NUCLEOTIDE SEQUENCE [LARGE SCALE GENOMIC DNA]</scope>
    <source>
        <strain evidence="1">Wonlab-2016</strain>
    </source>
</reference>
<comment type="caution">
    <text evidence="1">The sequence shown here is derived from an EMBL/GenBank/DDBJ whole genome shotgun (WGS) entry which is preliminary data.</text>
</comment>
<dbReference type="AlphaFoldDB" id="A0ABD0LE15"/>
<name>A0ABD0LE15_9CAEN</name>
<sequence>MQLSPVRFVARIGRLGCAGNWPETICLVLACVHTADCILIAGSIKAKASLPLTAVSTHAHRSL</sequence>